<proteinExistence type="predicted"/>
<dbReference type="SMART" id="SM00360">
    <property type="entry name" value="RRM"/>
    <property type="match status" value="1"/>
</dbReference>
<comment type="caution">
    <text evidence="5">The sequence shown here is derived from an EMBL/GenBank/DDBJ whole genome shotgun (WGS) entry which is preliminary data.</text>
</comment>
<dbReference type="Proteomes" id="UP001476247">
    <property type="component" value="Unassembled WGS sequence"/>
</dbReference>
<keyword evidence="1 2" id="KW-0694">RNA-binding</keyword>
<feature type="region of interest" description="Disordered" evidence="3">
    <location>
        <begin position="33"/>
        <end position="56"/>
    </location>
</feature>
<evidence type="ECO:0000259" key="4">
    <source>
        <dbReference type="PROSITE" id="PS50102"/>
    </source>
</evidence>
<protein>
    <recommendedName>
        <fullName evidence="4">RRM domain-containing protein</fullName>
    </recommendedName>
</protein>
<evidence type="ECO:0000313" key="5">
    <source>
        <dbReference type="EMBL" id="GAA5796287.1"/>
    </source>
</evidence>
<dbReference type="InterPro" id="IPR012677">
    <property type="entry name" value="Nucleotide-bd_a/b_plait_sf"/>
</dbReference>
<dbReference type="PROSITE" id="PS50102">
    <property type="entry name" value="RRM"/>
    <property type="match status" value="1"/>
</dbReference>
<evidence type="ECO:0000256" key="2">
    <source>
        <dbReference type="PROSITE-ProRule" id="PRU00176"/>
    </source>
</evidence>
<feature type="domain" description="RRM" evidence="4">
    <location>
        <begin position="173"/>
        <end position="233"/>
    </location>
</feature>
<dbReference type="Gene3D" id="3.30.70.330">
    <property type="match status" value="1"/>
</dbReference>
<dbReference type="PANTHER" id="PTHR13968">
    <property type="entry name" value="HETEROGENEOUS NUCLEAR RIBONUCLEOPROTEIN"/>
    <property type="match status" value="1"/>
</dbReference>
<evidence type="ECO:0000256" key="1">
    <source>
        <dbReference type="ARBA" id="ARBA00022884"/>
    </source>
</evidence>
<evidence type="ECO:0000256" key="3">
    <source>
        <dbReference type="SAM" id="MobiDB-lite"/>
    </source>
</evidence>
<accession>A0ABP9XNC3</accession>
<dbReference type="InterPro" id="IPR000504">
    <property type="entry name" value="RRM_dom"/>
</dbReference>
<name>A0ABP9XNC3_9FUNG</name>
<feature type="region of interest" description="Disordered" evidence="3">
    <location>
        <begin position="72"/>
        <end position="103"/>
    </location>
</feature>
<dbReference type="SUPFAM" id="SSF54928">
    <property type="entry name" value="RNA-binding domain, RBD"/>
    <property type="match status" value="1"/>
</dbReference>
<dbReference type="Pfam" id="PF00076">
    <property type="entry name" value="RRM_1"/>
    <property type="match status" value="1"/>
</dbReference>
<keyword evidence="6" id="KW-1185">Reference proteome</keyword>
<sequence length="257" mass="29585">MTEMTEPNGNDTANTKKSVVDDFFSALFANNTAASSTPANNSEAYEHKDSQASNQEYKAEIQDYKYNYTADANIKNNNNNDDDEQQDNFNSASEEGRTGARKRERVLDEFDEYSLLSKRRGSDNRNKINVNNRRKPTEAREIQDSSNEIDNLKLDRQILSKRDIDWSTVKPESRMLVRQLPKFIDKQDVMNYFSKYGEVLEVVQKTPFGFVHFENPEACAQAVQIENGKPFHGIVLGKLKKNYPFCCFFFSLYNSIC</sequence>
<reference evidence="5 6" key="1">
    <citation type="submission" date="2024-04" db="EMBL/GenBank/DDBJ databases">
        <title>genome sequences of Mucor flavus KT1a and Helicostylum pulchrum KT1b strains isolation_sourced from the surface of a dry-aged beef.</title>
        <authorList>
            <person name="Toyotome T."/>
            <person name="Hosono M."/>
            <person name="Torimaru M."/>
            <person name="Fukuda K."/>
            <person name="Mikami N."/>
        </authorList>
    </citation>
    <scope>NUCLEOTIDE SEQUENCE [LARGE SCALE GENOMIC DNA]</scope>
    <source>
        <strain evidence="5 6">KT1b</strain>
    </source>
</reference>
<dbReference type="InterPro" id="IPR051186">
    <property type="entry name" value="RRM_HNRPC/RALY_subfam"/>
</dbReference>
<evidence type="ECO:0000313" key="6">
    <source>
        <dbReference type="Proteomes" id="UP001476247"/>
    </source>
</evidence>
<gene>
    <name evidence="5" type="ORF">HPULCUR_001657</name>
</gene>
<dbReference type="EMBL" id="BAABUJ010000005">
    <property type="protein sequence ID" value="GAA5796287.1"/>
    <property type="molecule type" value="Genomic_DNA"/>
</dbReference>
<dbReference type="PANTHER" id="PTHR13968:SF26">
    <property type="entry name" value="RRM DOMAIN-CONTAINING PROTEIN"/>
    <property type="match status" value="1"/>
</dbReference>
<organism evidence="5 6">
    <name type="scientific">Helicostylum pulchrum</name>
    <dbReference type="NCBI Taxonomy" id="562976"/>
    <lineage>
        <taxon>Eukaryota</taxon>
        <taxon>Fungi</taxon>
        <taxon>Fungi incertae sedis</taxon>
        <taxon>Mucoromycota</taxon>
        <taxon>Mucoromycotina</taxon>
        <taxon>Mucoromycetes</taxon>
        <taxon>Mucorales</taxon>
        <taxon>Mucorineae</taxon>
        <taxon>Mucoraceae</taxon>
        <taxon>Helicostylum</taxon>
    </lineage>
</organism>
<feature type="compositionally biased region" description="Low complexity" evidence="3">
    <location>
        <begin position="33"/>
        <end position="42"/>
    </location>
</feature>
<dbReference type="InterPro" id="IPR035979">
    <property type="entry name" value="RBD_domain_sf"/>
</dbReference>
<feature type="region of interest" description="Disordered" evidence="3">
    <location>
        <begin position="122"/>
        <end position="144"/>
    </location>
</feature>